<name>A0A5C6P220_9TELE</name>
<organism evidence="2 3">
    <name type="scientific">Takifugu flavidus</name>
    <name type="common">sansaifugu</name>
    <dbReference type="NCBI Taxonomy" id="433684"/>
    <lineage>
        <taxon>Eukaryota</taxon>
        <taxon>Metazoa</taxon>
        <taxon>Chordata</taxon>
        <taxon>Craniata</taxon>
        <taxon>Vertebrata</taxon>
        <taxon>Euteleostomi</taxon>
        <taxon>Actinopterygii</taxon>
        <taxon>Neopterygii</taxon>
        <taxon>Teleostei</taxon>
        <taxon>Neoteleostei</taxon>
        <taxon>Acanthomorphata</taxon>
        <taxon>Eupercaria</taxon>
        <taxon>Tetraodontiformes</taxon>
        <taxon>Tetradontoidea</taxon>
        <taxon>Tetraodontidae</taxon>
        <taxon>Takifugu</taxon>
    </lineage>
</organism>
<feature type="coiled-coil region" evidence="1">
    <location>
        <begin position="90"/>
        <end position="124"/>
    </location>
</feature>
<dbReference type="AlphaFoldDB" id="A0A5C6P220"/>
<proteinExistence type="predicted"/>
<sequence length="135" mass="15077">MEVPPDGRYGLSCIELGALPHRPLIPKCLKPCAGLTTAERMNQKAKDCVGLVPLNHLPYPPEHQKPLTAVTTAKRSIIPKNENPIIKALLASQQVQIKRLRNVIIELQNEIENVKIENRTLKQVSPSIIAFVFKM</sequence>
<dbReference type="EMBL" id="RHFK02000007">
    <property type="protein sequence ID" value="TWW73365.1"/>
    <property type="molecule type" value="Genomic_DNA"/>
</dbReference>
<keyword evidence="1" id="KW-0175">Coiled coil</keyword>
<evidence type="ECO:0000256" key="1">
    <source>
        <dbReference type="SAM" id="Coils"/>
    </source>
</evidence>
<accession>A0A5C6P220</accession>
<comment type="caution">
    <text evidence="2">The sequence shown here is derived from an EMBL/GenBank/DDBJ whole genome shotgun (WGS) entry which is preliminary data.</text>
</comment>
<dbReference type="Proteomes" id="UP000324091">
    <property type="component" value="Chromosome 15"/>
</dbReference>
<reference evidence="2 3" key="1">
    <citation type="submission" date="2019-04" db="EMBL/GenBank/DDBJ databases">
        <title>Chromosome genome assembly for Takifugu flavidus.</title>
        <authorList>
            <person name="Xiao S."/>
        </authorList>
    </citation>
    <scope>NUCLEOTIDE SEQUENCE [LARGE SCALE GENOMIC DNA]</scope>
    <source>
        <strain evidence="2">HTHZ2018</strain>
        <tissue evidence="2">Muscle</tissue>
    </source>
</reference>
<evidence type="ECO:0000313" key="2">
    <source>
        <dbReference type="EMBL" id="TWW73365.1"/>
    </source>
</evidence>
<keyword evidence="3" id="KW-1185">Reference proteome</keyword>
<gene>
    <name evidence="2" type="ORF">D4764_15G0007590</name>
</gene>
<evidence type="ECO:0000313" key="3">
    <source>
        <dbReference type="Proteomes" id="UP000324091"/>
    </source>
</evidence>
<protein>
    <submittedName>
        <fullName evidence="2">Uncharacterized protein</fullName>
    </submittedName>
</protein>